<dbReference type="KEGG" id="pprf:DPRO_3103"/>
<dbReference type="PANTHER" id="PTHR37164:SF1">
    <property type="entry name" value="BACTERIOHEMERYTHRIN"/>
    <property type="match status" value="1"/>
</dbReference>
<evidence type="ECO:0000256" key="1">
    <source>
        <dbReference type="ARBA" id="ARBA00010587"/>
    </source>
</evidence>
<dbReference type="Proteomes" id="UP000219215">
    <property type="component" value="Chromosome DPRO"/>
</dbReference>
<dbReference type="InterPro" id="IPR012827">
    <property type="entry name" value="Hemerythrin_metal-bd"/>
</dbReference>
<dbReference type="GO" id="GO:0005344">
    <property type="term" value="F:oxygen carrier activity"/>
    <property type="evidence" value="ECO:0007669"/>
    <property type="project" value="UniProtKB-KW"/>
</dbReference>
<organism evidence="6 7">
    <name type="scientific">Pseudodesulfovibrio profundus</name>
    <dbReference type="NCBI Taxonomy" id="57320"/>
    <lineage>
        <taxon>Bacteria</taxon>
        <taxon>Pseudomonadati</taxon>
        <taxon>Thermodesulfobacteriota</taxon>
        <taxon>Desulfovibrionia</taxon>
        <taxon>Desulfovibrionales</taxon>
        <taxon>Desulfovibrionaceae</taxon>
    </lineage>
</organism>
<dbReference type="Pfam" id="PF01814">
    <property type="entry name" value="Hemerythrin"/>
    <property type="match status" value="1"/>
</dbReference>
<gene>
    <name evidence="6" type="ORF">DPRO_3103</name>
</gene>
<reference evidence="7" key="1">
    <citation type="submission" date="2017-09" db="EMBL/GenBank/DDBJ databases">
        <authorList>
            <person name="Regsiter A."/>
            <person name="William W."/>
        </authorList>
    </citation>
    <scope>NUCLEOTIDE SEQUENCE [LARGE SCALE GENOMIC DNA]</scope>
    <source>
        <strain evidence="7">500-1</strain>
    </source>
</reference>
<evidence type="ECO:0000259" key="5">
    <source>
        <dbReference type="Pfam" id="PF01814"/>
    </source>
</evidence>
<dbReference type="AlphaFoldDB" id="A0A2C8FD77"/>
<protein>
    <submittedName>
        <fullName evidence="6">Hemerythrin-like metal-binding protein</fullName>
    </submittedName>
</protein>
<keyword evidence="2" id="KW-0813">Transport</keyword>
<keyword evidence="4" id="KW-0408">Iron</keyword>
<evidence type="ECO:0000256" key="2">
    <source>
        <dbReference type="ARBA" id="ARBA00022621"/>
    </source>
</evidence>
<dbReference type="GO" id="GO:0046872">
    <property type="term" value="F:metal ion binding"/>
    <property type="evidence" value="ECO:0007669"/>
    <property type="project" value="UniProtKB-KW"/>
</dbReference>
<dbReference type="PANTHER" id="PTHR37164">
    <property type="entry name" value="BACTERIOHEMERYTHRIN"/>
    <property type="match status" value="1"/>
</dbReference>
<dbReference type="InterPro" id="IPR035938">
    <property type="entry name" value="Hemerythrin-like_sf"/>
</dbReference>
<dbReference type="RefSeq" id="WP_097012792.1">
    <property type="nucleotide sequence ID" value="NZ_LT907975.1"/>
</dbReference>
<dbReference type="EMBL" id="LT907975">
    <property type="protein sequence ID" value="SOB60015.1"/>
    <property type="molecule type" value="Genomic_DNA"/>
</dbReference>
<evidence type="ECO:0000256" key="4">
    <source>
        <dbReference type="ARBA" id="ARBA00023004"/>
    </source>
</evidence>
<dbReference type="InterPro" id="IPR050669">
    <property type="entry name" value="Hemerythrin"/>
</dbReference>
<feature type="domain" description="Hemerythrin-like" evidence="5">
    <location>
        <begin position="14"/>
        <end position="125"/>
    </location>
</feature>
<evidence type="ECO:0000313" key="7">
    <source>
        <dbReference type="Proteomes" id="UP000219215"/>
    </source>
</evidence>
<keyword evidence="3" id="KW-0479">Metal-binding</keyword>
<dbReference type="InterPro" id="IPR016131">
    <property type="entry name" value="Haemerythrin_Fe_BS"/>
</dbReference>
<dbReference type="SUPFAM" id="SSF47188">
    <property type="entry name" value="Hemerythrin-like"/>
    <property type="match status" value="1"/>
</dbReference>
<evidence type="ECO:0000313" key="6">
    <source>
        <dbReference type="EMBL" id="SOB60015.1"/>
    </source>
</evidence>
<evidence type="ECO:0000256" key="3">
    <source>
        <dbReference type="ARBA" id="ARBA00022723"/>
    </source>
</evidence>
<accession>A0A2C8FD77</accession>
<dbReference type="Gene3D" id="1.20.120.50">
    <property type="entry name" value="Hemerythrin-like"/>
    <property type="match status" value="1"/>
</dbReference>
<keyword evidence="2" id="KW-0561">Oxygen transport</keyword>
<dbReference type="CDD" id="cd12107">
    <property type="entry name" value="Hemerythrin"/>
    <property type="match status" value="1"/>
</dbReference>
<dbReference type="PROSITE" id="PS00550">
    <property type="entry name" value="HEMERYTHRINS"/>
    <property type="match status" value="1"/>
</dbReference>
<dbReference type="NCBIfam" id="NF033749">
    <property type="entry name" value="bact_hemeryth"/>
    <property type="match status" value="1"/>
</dbReference>
<dbReference type="InterPro" id="IPR012312">
    <property type="entry name" value="Hemerythrin-like"/>
</dbReference>
<proteinExistence type="inferred from homology"/>
<comment type="similarity">
    <text evidence="1">Belongs to the hemerythrin family.</text>
</comment>
<keyword evidence="7" id="KW-1185">Reference proteome</keyword>
<sequence length="133" mass="15428">MPPMKWTDDVCIGLTIIDEQHKTLFAIAAELVEAIEQDKGEEALQHTFDRLKAYTHYHFKEEEAYMSEVNYPQLKEHAAQHAVLLVRVNMLWQMLRKGEKVSPEGASTFLQEWISTHIMQDDAKIGRFVQQNA</sequence>
<dbReference type="OrthoDB" id="9774644at2"/>
<dbReference type="NCBIfam" id="TIGR02481">
    <property type="entry name" value="hemeryth_dom"/>
    <property type="match status" value="1"/>
</dbReference>
<name>A0A2C8FD77_9BACT</name>